<keyword evidence="2" id="KW-1185">Reference proteome</keyword>
<protein>
    <submittedName>
        <fullName evidence="1">Uncharacterized protein</fullName>
    </submittedName>
</protein>
<organism evidence="1 2">
    <name type="scientific">Paramecium sonneborni</name>
    <dbReference type="NCBI Taxonomy" id="65129"/>
    <lineage>
        <taxon>Eukaryota</taxon>
        <taxon>Sar</taxon>
        <taxon>Alveolata</taxon>
        <taxon>Ciliophora</taxon>
        <taxon>Intramacronucleata</taxon>
        <taxon>Oligohymenophorea</taxon>
        <taxon>Peniculida</taxon>
        <taxon>Parameciidae</taxon>
        <taxon>Paramecium</taxon>
    </lineage>
</organism>
<evidence type="ECO:0000313" key="2">
    <source>
        <dbReference type="Proteomes" id="UP000692954"/>
    </source>
</evidence>
<proteinExistence type="predicted"/>
<name>A0A8S1JW77_9CILI</name>
<dbReference type="Proteomes" id="UP000692954">
    <property type="component" value="Unassembled WGS sequence"/>
</dbReference>
<dbReference type="EMBL" id="CAJJDN010000002">
    <property type="protein sequence ID" value="CAD8046761.1"/>
    <property type="molecule type" value="Genomic_DNA"/>
</dbReference>
<accession>A0A8S1JW77</accession>
<sequence>MLNLIMIFKIQVAVMVQKQISQKINLQSYGFEWFNQKREQWFRKWKKNQLQLIKMKMLLFDNEFLERRIHWIMGIRSRFQRIKNE</sequence>
<dbReference type="AlphaFoldDB" id="A0A8S1JW77"/>
<gene>
    <name evidence="1" type="ORF">PSON_ATCC_30995.1.T0020053</name>
</gene>
<evidence type="ECO:0000313" key="1">
    <source>
        <dbReference type="EMBL" id="CAD8046761.1"/>
    </source>
</evidence>
<comment type="caution">
    <text evidence="1">The sequence shown here is derived from an EMBL/GenBank/DDBJ whole genome shotgun (WGS) entry which is preliminary data.</text>
</comment>
<reference evidence="1" key="1">
    <citation type="submission" date="2021-01" db="EMBL/GenBank/DDBJ databases">
        <authorList>
            <consortium name="Genoscope - CEA"/>
            <person name="William W."/>
        </authorList>
    </citation>
    <scope>NUCLEOTIDE SEQUENCE</scope>
</reference>